<organism evidence="2">
    <name type="scientific">Rhizobium leguminosarum</name>
    <dbReference type="NCBI Taxonomy" id="384"/>
    <lineage>
        <taxon>Bacteria</taxon>
        <taxon>Pseudomonadati</taxon>
        <taxon>Pseudomonadota</taxon>
        <taxon>Alphaproteobacteria</taxon>
        <taxon>Hyphomicrobiales</taxon>
        <taxon>Rhizobiaceae</taxon>
        <taxon>Rhizobium/Agrobacterium group</taxon>
        <taxon>Rhizobium</taxon>
    </lineage>
</organism>
<dbReference type="EMBL" id="LWBS01000187">
    <property type="protein sequence ID" value="OAP94518.1"/>
    <property type="molecule type" value="Genomic_DNA"/>
</dbReference>
<dbReference type="AlphaFoldDB" id="A0A179BS75"/>
<feature type="domain" description="HEPN AbiU2-like" evidence="1">
    <location>
        <begin position="56"/>
        <end position="196"/>
    </location>
</feature>
<protein>
    <recommendedName>
        <fullName evidence="1">HEPN AbiU2-like domain-containing protein</fullName>
    </recommendedName>
</protein>
<evidence type="ECO:0000259" key="1">
    <source>
        <dbReference type="Pfam" id="PF18734"/>
    </source>
</evidence>
<sequence>MGKNVPKRAVCDWSTLNEIAAQGYSDGLECLASVDALERSNAASVVAGVNKADLALTFRLVVNGMLFRLQIFIVRAFAEVKHEDDRHLRAAINFLKEPGRLREVQSAVHRERLEKAIWMFDRALADDRLTRLKRMRDKQMAHFARYERAGGPTYVDLYEFAALTASIWEHLGCGTQQIMIDMEDQMKAYRRNAEAFWSHFNVGE</sequence>
<evidence type="ECO:0000313" key="2">
    <source>
        <dbReference type="EMBL" id="OAP94518.1"/>
    </source>
</evidence>
<proteinExistence type="predicted"/>
<name>A0A179BS75_RHILE</name>
<comment type="caution">
    <text evidence="2">The sequence shown here is derived from an EMBL/GenBank/DDBJ whole genome shotgun (WGS) entry which is preliminary data.</text>
</comment>
<dbReference type="RefSeq" id="WP_064247471.1">
    <property type="nucleotide sequence ID" value="NZ_CAXURF020000001.1"/>
</dbReference>
<dbReference type="Pfam" id="PF18734">
    <property type="entry name" value="HEPN_AbiU2"/>
    <property type="match status" value="1"/>
</dbReference>
<accession>A0A179BS75</accession>
<reference evidence="2" key="1">
    <citation type="submission" date="2016-04" db="EMBL/GenBank/DDBJ databases">
        <title>Fast-growing isolate from the root nodules of Vavilovia formosa.</title>
        <authorList>
            <person name="Kimeklis A."/>
            <person name="Safronova V."/>
            <person name="Belimov A."/>
            <person name="Andronov E."/>
        </authorList>
    </citation>
    <scope>NUCLEOTIDE SEQUENCE [LARGE SCALE GENOMIC DNA]</scope>
    <source>
        <strain evidence="2">Vaf-46</strain>
    </source>
</reference>
<gene>
    <name evidence="2" type="ORF">A4U53_20950</name>
</gene>
<dbReference type="InterPro" id="IPR040704">
    <property type="entry name" value="HEPN_AbiU2"/>
</dbReference>